<proteinExistence type="predicted"/>
<sequence length="131" mass="14857">MRQAIYDHIDSISKGSFSLTNELPWDSSGQTLYLKNLKRIYVNTDQVQEELLYAALNGLCINNEITTVTVYFACDAKQLPSNYETLVSAIRLAKNSTDITGVTRRECDVTTSFEADVLVTEFEFRFINVIN</sequence>
<organism evidence="1">
    <name type="scientific">uncultured Caudovirales phage</name>
    <dbReference type="NCBI Taxonomy" id="2100421"/>
    <lineage>
        <taxon>Viruses</taxon>
        <taxon>Duplodnaviria</taxon>
        <taxon>Heunggongvirae</taxon>
        <taxon>Uroviricota</taxon>
        <taxon>Caudoviricetes</taxon>
        <taxon>Peduoviridae</taxon>
        <taxon>Maltschvirus</taxon>
        <taxon>Maltschvirus maltsch</taxon>
    </lineage>
</organism>
<protein>
    <submittedName>
        <fullName evidence="1">Uncharacterized protein</fullName>
    </submittedName>
</protein>
<gene>
    <name evidence="1" type="ORF">UFOVP758_29</name>
</gene>
<name>A0A6J7X8D6_9CAUD</name>
<reference evidence="1" key="1">
    <citation type="submission" date="2020-05" db="EMBL/GenBank/DDBJ databases">
        <authorList>
            <person name="Chiriac C."/>
            <person name="Salcher M."/>
            <person name="Ghai R."/>
            <person name="Kavagutti S V."/>
        </authorList>
    </citation>
    <scope>NUCLEOTIDE SEQUENCE</scope>
</reference>
<evidence type="ECO:0000313" key="1">
    <source>
        <dbReference type="EMBL" id="CAB5225890.1"/>
    </source>
</evidence>
<accession>A0A6J7X8D6</accession>
<dbReference type="EMBL" id="LR798353">
    <property type="protein sequence ID" value="CAB5225890.1"/>
    <property type="molecule type" value="Genomic_DNA"/>
</dbReference>